<comment type="caution">
    <text evidence="2">The sequence shown here is derived from an EMBL/GenBank/DDBJ whole genome shotgun (WGS) entry which is preliminary data.</text>
</comment>
<evidence type="ECO:0000313" key="2">
    <source>
        <dbReference type="EMBL" id="KAJ4463768.1"/>
    </source>
</evidence>
<organism evidence="2 3">
    <name type="scientific">Lentinula lateritia</name>
    <dbReference type="NCBI Taxonomy" id="40482"/>
    <lineage>
        <taxon>Eukaryota</taxon>
        <taxon>Fungi</taxon>
        <taxon>Dikarya</taxon>
        <taxon>Basidiomycota</taxon>
        <taxon>Agaricomycotina</taxon>
        <taxon>Agaricomycetes</taxon>
        <taxon>Agaricomycetidae</taxon>
        <taxon>Agaricales</taxon>
        <taxon>Marasmiineae</taxon>
        <taxon>Omphalotaceae</taxon>
        <taxon>Lentinula</taxon>
    </lineage>
</organism>
<feature type="transmembrane region" description="Helical" evidence="1">
    <location>
        <begin position="42"/>
        <end position="59"/>
    </location>
</feature>
<evidence type="ECO:0000313" key="3">
    <source>
        <dbReference type="Proteomes" id="UP001150238"/>
    </source>
</evidence>
<reference evidence="2" key="1">
    <citation type="submission" date="2022-08" db="EMBL/GenBank/DDBJ databases">
        <authorList>
            <consortium name="DOE Joint Genome Institute"/>
            <person name="Min B."/>
            <person name="Riley R."/>
            <person name="Sierra-Patev S."/>
            <person name="Naranjo-Ortiz M."/>
            <person name="Looney B."/>
            <person name="Konkel Z."/>
            <person name="Slot J.C."/>
            <person name="Sakamoto Y."/>
            <person name="Steenwyk J.L."/>
            <person name="Rokas A."/>
            <person name="Carro J."/>
            <person name="Camarero S."/>
            <person name="Ferreira P."/>
            <person name="Molpeceres G."/>
            <person name="Ruiz-Duenas F.J."/>
            <person name="Serrano A."/>
            <person name="Henrissat B."/>
            <person name="Drula E."/>
            <person name="Hughes K.W."/>
            <person name="Mata J.L."/>
            <person name="Ishikawa N.K."/>
            <person name="Vargas-Isla R."/>
            <person name="Ushijima S."/>
            <person name="Smith C.A."/>
            <person name="Ahrendt S."/>
            <person name="Andreopoulos W."/>
            <person name="He G."/>
            <person name="Labutti K."/>
            <person name="Lipzen A."/>
            <person name="Ng V."/>
            <person name="Sandor L."/>
            <person name="Barry K."/>
            <person name="Martinez A.T."/>
            <person name="Xiao Y."/>
            <person name="Gibbons J.G."/>
            <person name="Terashima K."/>
            <person name="Hibbett D.S."/>
            <person name="Grigoriev I.V."/>
        </authorList>
    </citation>
    <scope>NUCLEOTIDE SEQUENCE</scope>
    <source>
        <strain evidence="2">Sp2 HRB7682 ss15</strain>
    </source>
</reference>
<keyword evidence="1" id="KW-1133">Transmembrane helix</keyword>
<keyword evidence="1" id="KW-0812">Transmembrane</keyword>
<dbReference type="EMBL" id="JANVFS010000067">
    <property type="protein sequence ID" value="KAJ4463768.1"/>
    <property type="molecule type" value="Genomic_DNA"/>
</dbReference>
<reference evidence="2" key="2">
    <citation type="journal article" date="2023" name="Proc. Natl. Acad. Sci. U.S.A.">
        <title>A global phylogenomic analysis of the shiitake genus Lentinula.</title>
        <authorList>
            <person name="Sierra-Patev S."/>
            <person name="Min B."/>
            <person name="Naranjo-Ortiz M."/>
            <person name="Looney B."/>
            <person name="Konkel Z."/>
            <person name="Slot J.C."/>
            <person name="Sakamoto Y."/>
            <person name="Steenwyk J.L."/>
            <person name="Rokas A."/>
            <person name="Carro J."/>
            <person name="Camarero S."/>
            <person name="Ferreira P."/>
            <person name="Molpeceres G."/>
            <person name="Ruiz-Duenas F.J."/>
            <person name="Serrano A."/>
            <person name="Henrissat B."/>
            <person name="Drula E."/>
            <person name="Hughes K.W."/>
            <person name="Mata J.L."/>
            <person name="Ishikawa N.K."/>
            <person name="Vargas-Isla R."/>
            <person name="Ushijima S."/>
            <person name="Smith C.A."/>
            <person name="Donoghue J."/>
            <person name="Ahrendt S."/>
            <person name="Andreopoulos W."/>
            <person name="He G."/>
            <person name="LaButti K."/>
            <person name="Lipzen A."/>
            <person name="Ng V."/>
            <person name="Riley R."/>
            <person name="Sandor L."/>
            <person name="Barry K."/>
            <person name="Martinez A.T."/>
            <person name="Xiao Y."/>
            <person name="Gibbons J.G."/>
            <person name="Terashima K."/>
            <person name="Grigoriev I.V."/>
            <person name="Hibbett D."/>
        </authorList>
    </citation>
    <scope>NUCLEOTIDE SEQUENCE</scope>
    <source>
        <strain evidence="2">Sp2 HRB7682 ss15</strain>
    </source>
</reference>
<sequence>MALGIATLQVATQRAALAHLYENSHRSGTCKYSLKYTSISFVTKHVSLIFGIISFLLLIREIFTAATMNNIAKSNNEYFWYPLVALPQILRVFLYTVLGLIPSSRNGKSVTLPQHNNDSEL</sequence>
<dbReference type="Proteomes" id="UP001150238">
    <property type="component" value="Unassembled WGS sequence"/>
</dbReference>
<proteinExistence type="predicted"/>
<dbReference type="AlphaFoldDB" id="A0A9W9DDI8"/>
<feature type="transmembrane region" description="Helical" evidence="1">
    <location>
        <begin position="79"/>
        <end position="101"/>
    </location>
</feature>
<protein>
    <submittedName>
        <fullName evidence="2">Uncharacterized protein</fullName>
    </submittedName>
</protein>
<name>A0A9W9DDI8_9AGAR</name>
<gene>
    <name evidence="2" type="ORF">C8J55DRAFT_293359</name>
</gene>
<accession>A0A9W9DDI8</accession>
<evidence type="ECO:0000256" key="1">
    <source>
        <dbReference type="SAM" id="Phobius"/>
    </source>
</evidence>
<keyword evidence="1" id="KW-0472">Membrane</keyword>